<dbReference type="Proteomes" id="UP000789366">
    <property type="component" value="Unassembled WGS sequence"/>
</dbReference>
<comment type="caution">
    <text evidence="1">The sequence shown here is derived from an EMBL/GenBank/DDBJ whole genome shotgun (WGS) entry which is preliminary data.</text>
</comment>
<feature type="non-terminal residue" evidence="1">
    <location>
        <position position="72"/>
    </location>
</feature>
<gene>
    <name evidence="1" type="ORF">SPELUC_LOCUS9598</name>
</gene>
<evidence type="ECO:0000313" key="2">
    <source>
        <dbReference type="Proteomes" id="UP000789366"/>
    </source>
</evidence>
<proteinExistence type="predicted"/>
<name>A0ACA9NSR1_9GLOM</name>
<protein>
    <submittedName>
        <fullName evidence="1">12293_t:CDS:1</fullName>
    </submittedName>
</protein>
<organism evidence="1 2">
    <name type="scientific">Cetraspora pellucida</name>
    <dbReference type="NCBI Taxonomy" id="1433469"/>
    <lineage>
        <taxon>Eukaryota</taxon>
        <taxon>Fungi</taxon>
        <taxon>Fungi incertae sedis</taxon>
        <taxon>Mucoromycota</taxon>
        <taxon>Glomeromycotina</taxon>
        <taxon>Glomeromycetes</taxon>
        <taxon>Diversisporales</taxon>
        <taxon>Gigasporaceae</taxon>
        <taxon>Cetraspora</taxon>
    </lineage>
</organism>
<reference evidence="1" key="1">
    <citation type="submission" date="2021-06" db="EMBL/GenBank/DDBJ databases">
        <authorList>
            <person name="Kallberg Y."/>
            <person name="Tangrot J."/>
            <person name="Rosling A."/>
        </authorList>
    </citation>
    <scope>NUCLEOTIDE SEQUENCE</scope>
    <source>
        <strain evidence="1">28 12/20/2015</strain>
    </source>
</reference>
<accession>A0ACA9NSR1</accession>
<evidence type="ECO:0000313" key="1">
    <source>
        <dbReference type="EMBL" id="CAG8669609.1"/>
    </source>
</evidence>
<sequence length="72" mass="8083">MRVSAAEHAQASEYKNVFYADSSRLFCRLEKASPQKSHQITITSCHKVLSEHKQINVDLINALTAADIPLEK</sequence>
<dbReference type="EMBL" id="CAJVPW010016404">
    <property type="protein sequence ID" value="CAG8669609.1"/>
    <property type="molecule type" value="Genomic_DNA"/>
</dbReference>
<keyword evidence="2" id="KW-1185">Reference proteome</keyword>